<sequence>RKAIKDFLINTYKLPDMSSTNKRFRMAINKGIEKGIFYLPDGPKGPVKLTNEHKIKKEEPDNDELLVSLSNGQRGAI</sequence>
<reference evidence="3" key="1">
    <citation type="submission" date="2021-06" db="EMBL/GenBank/DDBJ databases">
        <authorList>
            <person name="Kallberg Y."/>
            <person name="Tangrot J."/>
            <person name="Rosling A."/>
        </authorList>
    </citation>
    <scope>NUCLEOTIDE SEQUENCE</scope>
    <source>
        <strain evidence="3">87-6 pot B 2015</strain>
    </source>
</reference>
<protein>
    <recommendedName>
        <fullName evidence="1">Histone H1</fullName>
    </recommendedName>
</protein>
<dbReference type="InterPro" id="IPR005818">
    <property type="entry name" value="Histone_H1/H5_H15"/>
</dbReference>
<dbReference type="InterPro" id="IPR036390">
    <property type="entry name" value="WH_DNA-bd_sf"/>
</dbReference>
<dbReference type="Gene3D" id="1.10.10.10">
    <property type="entry name" value="Winged helix-like DNA-binding domain superfamily/Winged helix DNA-binding domain"/>
    <property type="match status" value="1"/>
</dbReference>
<comment type="caution">
    <text evidence="3">The sequence shown here is derived from an EMBL/GenBank/DDBJ whole genome shotgun (WGS) entry which is preliminary data.</text>
</comment>
<name>A0A9N9C5P4_FUNMO</name>
<proteinExistence type="predicted"/>
<keyword evidence="4" id="KW-1185">Reference proteome</keyword>
<dbReference type="EMBL" id="CAJVPP010002203">
    <property type="protein sequence ID" value="CAG8591686.1"/>
    <property type="molecule type" value="Genomic_DNA"/>
</dbReference>
<dbReference type="SUPFAM" id="SSF46785">
    <property type="entry name" value="Winged helix' DNA-binding domain"/>
    <property type="match status" value="1"/>
</dbReference>
<dbReference type="AlphaFoldDB" id="A0A9N9C5P4"/>
<evidence type="ECO:0000256" key="1">
    <source>
        <dbReference type="ARBA" id="ARBA00020833"/>
    </source>
</evidence>
<accession>A0A9N9C5P4</accession>
<dbReference type="InterPro" id="IPR036388">
    <property type="entry name" value="WH-like_DNA-bd_sf"/>
</dbReference>
<dbReference type="GO" id="GO:0003677">
    <property type="term" value="F:DNA binding"/>
    <property type="evidence" value="ECO:0007669"/>
    <property type="project" value="InterPro"/>
</dbReference>
<dbReference type="Proteomes" id="UP000789375">
    <property type="component" value="Unassembled WGS sequence"/>
</dbReference>
<feature type="non-terminal residue" evidence="3">
    <location>
        <position position="77"/>
    </location>
</feature>
<dbReference type="GO" id="GO:0006334">
    <property type="term" value="P:nucleosome assembly"/>
    <property type="evidence" value="ECO:0007669"/>
    <property type="project" value="InterPro"/>
</dbReference>
<gene>
    <name evidence="3" type="ORF">FMOSSE_LOCUS8473</name>
</gene>
<evidence type="ECO:0000259" key="2">
    <source>
        <dbReference type="Pfam" id="PF00538"/>
    </source>
</evidence>
<dbReference type="Pfam" id="PF00538">
    <property type="entry name" value="Linker_histone"/>
    <property type="match status" value="1"/>
</dbReference>
<evidence type="ECO:0000313" key="3">
    <source>
        <dbReference type="EMBL" id="CAG8591686.1"/>
    </source>
</evidence>
<feature type="domain" description="H15" evidence="2">
    <location>
        <begin position="1"/>
        <end position="49"/>
    </location>
</feature>
<evidence type="ECO:0000313" key="4">
    <source>
        <dbReference type="Proteomes" id="UP000789375"/>
    </source>
</evidence>
<organism evidence="3 4">
    <name type="scientific">Funneliformis mosseae</name>
    <name type="common">Endomycorrhizal fungus</name>
    <name type="synonym">Glomus mosseae</name>
    <dbReference type="NCBI Taxonomy" id="27381"/>
    <lineage>
        <taxon>Eukaryota</taxon>
        <taxon>Fungi</taxon>
        <taxon>Fungi incertae sedis</taxon>
        <taxon>Mucoromycota</taxon>
        <taxon>Glomeromycotina</taxon>
        <taxon>Glomeromycetes</taxon>
        <taxon>Glomerales</taxon>
        <taxon>Glomeraceae</taxon>
        <taxon>Funneliformis</taxon>
    </lineage>
</organism>
<dbReference type="GO" id="GO:0000786">
    <property type="term" value="C:nucleosome"/>
    <property type="evidence" value="ECO:0007669"/>
    <property type="project" value="InterPro"/>
</dbReference>